<keyword evidence="10" id="KW-0498">Mitosis</keyword>
<evidence type="ECO:0000256" key="3">
    <source>
        <dbReference type="ARBA" id="ARBA00004629"/>
    </source>
</evidence>
<keyword evidence="12" id="KW-0206">Cytoskeleton</keyword>
<keyword evidence="6" id="KW-0158">Chromosome</keyword>
<evidence type="ECO:0000256" key="8">
    <source>
        <dbReference type="ARBA" id="ARBA00022618"/>
    </source>
</evidence>
<evidence type="ECO:0000256" key="9">
    <source>
        <dbReference type="ARBA" id="ARBA00022701"/>
    </source>
</evidence>
<evidence type="ECO:0000256" key="13">
    <source>
        <dbReference type="ARBA" id="ARBA00023242"/>
    </source>
</evidence>
<dbReference type="OrthoDB" id="5516652at2759"/>
<dbReference type="PANTHER" id="PTHR28222:SF1">
    <property type="entry name" value="DASH COMPLEX SUBUNIT DAD4"/>
    <property type="match status" value="1"/>
</dbReference>
<organism evidence="17 18">
    <name type="scientific">Candida glabrata</name>
    <name type="common">Yeast</name>
    <name type="synonym">Torulopsis glabrata</name>
    <dbReference type="NCBI Taxonomy" id="5478"/>
    <lineage>
        <taxon>Eukaryota</taxon>
        <taxon>Fungi</taxon>
        <taxon>Dikarya</taxon>
        <taxon>Ascomycota</taxon>
        <taxon>Saccharomycotina</taxon>
        <taxon>Saccharomycetes</taxon>
        <taxon>Saccharomycetales</taxon>
        <taxon>Saccharomycetaceae</taxon>
        <taxon>Nakaseomyces</taxon>
    </lineage>
</organism>
<dbReference type="GO" id="GO:0051301">
    <property type="term" value="P:cell division"/>
    <property type="evidence" value="ECO:0007669"/>
    <property type="project" value="UniProtKB-KW"/>
</dbReference>
<evidence type="ECO:0000256" key="2">
    <source>
        <dbReference type="ARBA" id="ARBA00004186"/>
    </source>
</evidence>
<dbReference type="GO" id="GO:0051010">
    <property type="term" value="F:microtubule plus-end binding"/>
    <property type="evidence" value="ECO:0007669"/>
    <property type="project" value="EnsemblFungi"/>
</dbReference>
<evidence type="ECO:0000256" key="1">
    <source>
        <dbReference type="ARBA" id="ARBA00004123"/>
    </source>
</evidence>
<dbReference type="GO" id="GO:1990976">
    <property type="term" value="P:protein transport along microtubule to mitotic spindle pole body"/>
    <property type="evidence" value="ECO:0007669"/>
    <property type="project" value="EnsemblFungi"/>
</dbReference>
<comment type="subcellular location">
    <subcellularLocation>
        <location evidence="3">Chromosome</location>
        <location evidence="3">Centromere</location>
        <location evidence="3">Kinetochore</location>
    </subcellularLocation>
    <subcellularLocation>
        <location evidence="2">Cytoplasm</location>
        <location evidence="2">Cytoskeleton</location>
        <location evidence="2">Spindle</location>
    </subcellularLocation>
    <subcellularLocation>
        <location evidence="1">Nucleus</location>
    </subcellularLocation>
</comment>
<accession>A0A0W0CYN8</accession>
<dbReference type="VEuPathDB" id="FungiDB:GW608_H07139"/>
<comment type="caution">
    <text evidence="17">The sequence shown here is derived from an EMBL/GenBank/DDBJ whole genome shotgun (WGS) entry which is preliminary data.</text>
</comment>
<evidence type="ECO:0000256" key="15">
    <source>
        <dbReference type="ARBA" id="ARBA00023328"/>
    </source>
</evidence>
<evidence type="ECO:0000256" key="4">
    <source>
        <dbReference type="ARBA" id="ARBA00009754"/>
    </source>
</evidence>
<dbReference type="VEuPathDB" id="FungiDB:B1J91_H07073g"/>
<keyword evidence="7" id="KW-0963">Cytoplasm</keyword>
<dbReference type="PhylomeDB" id="A0A0W0CYN8"/>
<dbReference type="GO" id="GO:0072686">
    <property type="term" value="C:mitotic spindle"/>
    <property type="evidence" value="ECO:0007669"/>
    <property type="project" value="InterPro"/>
</dbReference>
<dbReference type="InterPro" id="IPR013959">
    <property type="entry name" value="DASH_Dad4"/>
</dbReference>
<dbReference type="GO" id="GO:0031116">
    <property type="term" value="P:positive regulation of microtubule polymerization"/>
    <property type="evidence" value="ECO:0007669"/>
    <property type="project" value="EnsemblFungi"/>
</dbReference>
<protein>
    <recommendedName>
        <fullName evidence="5">DASH complex subunit DAD4</fullName>
    </recommendedName>
    <alternativeName>
        <fullName evidence="16">Outer kinetochore protein DAD4</fullName>
    </alternativeName>
</protein>
<dbReference type="VEuPathDB" id="FungiDB:CAGL0H07073g"/>
<dbReference type="VEuPathDB" id="FungiDB:GWK60_H07051"/>
<evidence type="ECO:0000256" key="10">
    <source>
        <dbReference type="ARBA" id="ARBA00022776"/>
    </source>
</evidence>
<dbReference type="AlphaFoldDB" id="A0A0W0CYN8"/>
<comment type="similarity">
    <text evidence="4">Belongs to the DASH complex DAD4 family.</text>
</comment>
<dbReference type="OMA" id="SQMWANY"/>
<keyword evidence="13" id="KW-0539">Nucleus</keyword>
<dbReference type="GO" id="GO:1990758">
    <property type="term" value="P:mitotic sister chromatid biorientation"/>
    <property type="evidence" value="ECO:0007669"/>
    <property type="project" value="EnsemblFungi"/>
</dbReference>
<evidence type="ECO:0000313" key="18">
    <source>
        <dbReference type="Proteomes" id="UP000054886"/>
    </source>
</evidence>
<keyword evidence="14" id="KW-0131">Cell cycle</keyword>
<dbReference type="PANTHER" id="PTHR28222">
    <property type="entry name" value="DASH COMPLEX SUBUNIT DAD4"/>
    <property type="match status" value="1"/>
</dbReference>
<dbReference type="GO" id="GO:0051987">
    <property type="term" value="P:positive regulation of attachment of spindle microtubules to kinetochore"/>
    <property type="evidence" value="ECO:0007669"/>
    <property type="project" value="EnsemblFungi"/>
</dbReference>
<evidence type="ECO:0000256" key="14">
    <source>
        <dbReference type="ARBA" id="ARBA00023306"/>
    </source>
</evidence>
<reference evidence="17 18" key="1">
    <citation type="submission" date="2015-10" db="EMBL/GenBank/DDBJ databases">
        <title>Draft genomes sequences of Candida glabrata isolates 1A, 1B, 2A, 2B, 3A and 3B.</title>
        <authorList>
            <person name="Haavelsrud O.E."/>
            <person name="Gaustad P."/>
        </authorList>
    </citation>
    <scope>NUCLEOTIDE SEQUENCE [LARGE SCALE GENOMIC DNA]</scope>
    <source>
        <strain evidence="17">910700640</strain>
    </source>
</reference>
<sequence length="73" mass="8467">MVENPYEEVQVNVLSRIIANVEKLNQSVRTLNQELENVNKRNKNLEVMGQICENYHRSVQFNLEATGNKKPPL</sequence>
<name>A0A0W0CYN8_CANGB</name>
<evidence type="ECO:0000256" key="11">
    <source>
        <dbReference type="ARBA" id="ARBA00022838"/>
    </source>
</evidence>
<evidence type="ECO:0000256" key="12">
    <source>
        <dbReference type="ARBA" id="ARBA00023212"/>
    </source>
</evidence>
<evidence type="ECO:0000256" key="7">
    <source>
        <dbReference type="ARBA" id="ARBA00022490"/>
    </source>
</evidence>
<keyword evidence="11" id="KW-0995">Kinetochore</keyword>
<dbReference type="Pfam" id="PF08650">
    <property type="entry name" value="DASH_Dad4"/>
    <property type="match status" value="1"/>
</dbReference>
<keyword evidence="15" id="KW-0137">Centromere</keyword>
<gene>
    <name evidence="17" type="ORF">AO440_002197</name>
</gene>
<evidence type="ECO:0000313" key="17">
    <source>
        <dbReference type="EMBL" id="KTB04688.1"/>
    </source>
</evidence>
<evidence type="ECO:0000256" key="16">
    <source>
        <dbReference type="ARBA" id="ARBA00030569"/>
    </source>
</evidence>
<dbReference type="GO" id="GO:0005874">
    <property type="term" value="C:microtubule"/>
    <property type="evidence" value="ECO:0007669"/>
    <property type="project" value="UniProtKB-KW"/>
</dbReference>
<proteinExistence type="inferred from homology"/>
<evidence type="ECO:0000256" key="6">
    <source>
        <dbReference type="ARBA" id="ARBA00022454"/>
    </source>
</evidence>
<dbReference type="EMBL" id="LLZZ01000116">
    <property type="protein sequence ID" value="KTB04688.1"/>
    <property type="molecule type" value="Genomic_DNA"/>
</dbReference>
<evidence type="ECO:0000256" key="5">
    <source>
        <dbReference type="ARBA" id="ARBA00020259"/>
    </source>
</evidence>
<keyword evidence="8" id="KW-0132">Cell division</keyword>
<dbReference type="VEuPathDB" id="FungiDB:GVI51_H06985"/>
<dbReference type="Proteomes" id="UP000054886">
    <property type="component" value="Unassembled WGS sequence"/>
</dbReference>
<dbReference type="SMR" id="A0A0W0CYN8"/>
<keyword evidence="9" id="KW-0493">Microtubule</keyword>
<dbReference type="GO" id="GO:0042729">
    <property type="term" value="C:DASH complex"/>
    <property type="evidence" value="ECO:0007669"/>
    <property type="project" value="EnsemblFungi"/>
</dbReference>